<reference evidence="5" key="1">
    <citation type="submission" date="2013-12" db="EMBL/GenBank/DDBJ databases">
        <authorList>
            <person name="Omoto C.K."/>
            <person name="Sibley D."/>
            <person name="Venepally P."/>
            <person name="Hadjithomas M."/>
            <person name="Karamycheva S."/>
            <person name="Brunk B."/>
            <person name="Roos D."/>
            <person name="Caler E."/>
            <person name="Lorenzi H."/>
        </authorList>
    </citation>
    <scope>NUCLEOTIDE SEQUENCE</scope>
</reference>
<dbReference type="SUPFAM" id="SSF56112">
    <property type="entry name" value="Protein kinase-like (PK-like)"/>
    <property type="match status" value="1"/>
</dbReference>
<proteinExistence type="inferred from homology"/>
<feature type="region of interest" description="Disordered" evidence="4">
    <location>
        <begin position="344"/>
        <end position="369"/>
    </location>
</feature>
<organism evidence="5 6">
    <name type="scientific">Gregarina niphandrodes</name>
    <name type="common">Septate eugregarine</name>
    <dbReference type="NCBI Taxonomy" id="110365"/>
    <lineage>
        <taxon>Eukaryota</taxon>
        <taxon>Sar</taxon>
        <taxon>Alveolata</taxon>
        <taxon>Apicomplexa</taxon>
        <taxon>Conoidasida</taxon>
        <taxon>Gregarinasina</taxon>
        <taxon>Eugregarinorida</taxon>
        <taxon>Gregarinidae</taxon>
        <taxon>Gregarina</taxon>
    </lineage>
</organism>
<dbReference type="InterPro" id="IPR011009">
    <property type="entry name" value="Kinase-like_dom_sf"/>
</dbReference>
<dbReference type="Pfam" id="PF01633">
    <property type="entry name" value="Choline_kinase"/>
    <property type="match status" value="1"/>
</dbReference>
<dbReference type="eggNOG" id="KOG4720">
    <property type="taxonomic scope" value="Eukaryota"/>
</dbReference>
<name>A0A023B6I6_GRENI</name>
<dbReference type="AlphaFoldDB" id="A0A023B6I6"/>
<dbReference type="GO" id="GO:0006646">
    <property type="term" value="P:phosphatidylethanolamine biosynthetic process"/>
    <property type="evidence" value="ECO:0007669"/>
    <property type="project" value="TreeGrafter"/>
</dbReference>
<gene>
    <name evidence="5" type="ORF">GNI_078940</name>
</gene>
<dbReference type="EC" id="2.7.1.82" evidence="3"/>
<keyword evidence="5" id="KW-0418">Kinase</keyword>
<evidence type="ECO:0000256" key="1">
    <source>
        <dbReference type="ARBA" id="ARBA00037883"/>
    </source>
</evidence>
<evidence type="ECO:0000256" key="2">
    <source>
        <dbReference type="ARBA" id="ARBA00038211"/>
    </source>
</evidence>
<feature type="compositionally biased region" description="Low complexity" evidence="4">
    <location>
        <begin position="352"/>
        <end position="367"/>
    </location>
</feature>
<dbReference type="OrthoDB" id="10267235at2759"/>
<dbReference type="Proteomes" id="UP000019763">
    <property type="component" value="Unassembled WGS sequence"/>
</dbReference>
<evidence type="ECO:0000256" key="3">
    <source>
        <dbReference type="ARBA" id="ARBA00038874"/>
    </source>
</evidence>
<dbReference type="GO" id="GO:0005737">
    <property type="term" value="C:cytoplasm"/>
    <property type="evidence" value="ECO:0007669"/>
    <property type="project" value="TreeGrafter"/>
</dbReference>
<dbReference type="RefSeq" id="XP_011130584.1">
    <property type="nucleotide sequence ID" value="XM_011132282.1"/>
</dbReference>
<comment type="pathway">
    <text evidence="1">Phospholipid metabolism; phosphatidylethanolamine biosynthesis; phosphatidylethanolamine from ethanolamine: step 1/3.</text>
</comment>
<dbReference type="PANTHER" id="PTHR22603:SF66">
    <property type="entry name" value="ETHANOLAMINE KINASE"/>
    <property type="match status" value="1"/>
</dbReference>
<keyword evidence="5" id="KW-0808">Transferase</keyword>
<dbReference type="GeneID" id="22912871"/>
<dbReference type="Gene3D" id="3.90.1200.10">
    <property type="match status" value="2"/>
</dbReference>
<dbReference type="EMBL" id="AFNH02000591">
    <property type="protein sequence ID" value="EZG66575.1"/>
    <property type="molecule type" value="Genomic_DNA"/>
</dbReference>
<feature type="compositionally biased region" description="Low complexity" evidence="4">
    <location>
        <begin position="456"/>
        <end position="490"/>
    </location>
</feature>
<feature type="region of interest" description="Disordered" evidence="4">
    <location>
        <begin position="384"/>
        <end position="494"/>
    </location>
</feature>
<evidence type="ECO:0000256" key="4">
    <source>
        <dbReference type="SAM" id="MobiDB-lite"/>
    </source>
</evidence>
<accession>A0A023B6I6</accession>
<dbReference type="VEuPathDB" id="CryptoDB:GNI_078940"/>
<keyword evidence="6" id="KW-1185">Reference proteome</keyword>
<comment type="similarity">
    <text evidence="2">Belongs to the choline/ethanolamine kinase family.</text>
</comment>
<dbReference type="GO" id="GO:0004305">
    <property type="term" value="F:ethanolamine kinase activity"/>
    <property type="evidence" value="ECO:0007669"/>
    <property type="project" value="UniProtKB-EC"/>
</dbReference>
<protein>
    <recommendedName>
        <fullName evidence="3">ethanolamine kinase</fullName>
        <ecNumber evidence="3">2.7.1.82</ecNumber>
    </recommendedName>
</protein>
<evidence type="ECO:0000313" key="5">
    <source>
        <dbReference type="EMBL" id="EZG66575.1"/>
    </source>
</evidence>
<dbReference type="PANTHER" id="PTHR22603">
    <property type="entry name" value="CHOLINE/ETHANOALAMINE KINASE"/>
    <property type="match status" value="1"/>
</dbReference>
<evidence type="ECO:0000313" key="6">
    <source>
        <dbReference type="Proteomes" id="UP000019763"/>
    </source>
</evidence>
<comment type="caution">
    <text evidence="5">The sequence shown here is derived from an EMBL/GenBank/DDBJ whole genome shotgun (WGS) entry which is preliminary data.</text>
</comment>
<sequence>MFQEQFRDRAIAKCLHWLEPFPVREEHLDAQKISGGITNVLYRVWVKTEFAECVRQVLKGDSSSGVPGGGSLLTAGVGVRFFDRAQACELVDREEEAYVISLLSNAICKSTYYHFRNGQIDEWLSGRNVTIAELKNFGCYTRAVAQHLAKLHRTKYQYSRRPDQLIEFAKLTTATPSPGDHSIPYKETAGKRVVAAGEVPGLLLKGGNNNVVRRLTFWVNFLTSYDYSEYHHLNEDLRVFYELYEQVGRSYSVKEVLCHNDLLNGNIVLTDHLERGTPVEGQELAVEFIDHEYSSLGFNAYDLANHLVETADEDWRFPHPDAYVREFAVTYLEAFNDLLSGEDQQGSTTACSGESIHSSSEPSAEDSQANLAPSLVAQLKIDSHTKHKETGPGEGLQQNREGEDREGEDRESEEQKGKGEERKGEERKGEDRQGEDRQCEDRQGEDRVRTRDDAAKTPASPAAQTAASSEAADTPATGTPAAGSAGSGDDLSLNHGTVKCQTKGACREDGSLSEALMNLVVNLANVRDETFRPYLMTEALVDEFVECIKAASPLTHFFWSVWALVQNINNPSDVACNFAQFSATRYQRWSSSPYVTRQRAACRKQPRQV</sequence>
<feature type="compositionally biased region" description="Basic and acidic residues" evidence="4">
    <location>
        <begin position="413"/>
        <end position="455"/>
    </location>
</feature>